<comment type="subcellular location">
    <subcellularLocation>
        <location evidence="1">Membrane</location>
        <topology evidence="1">Single-pass membrane protein</topology>
    </subcellularLocation>
</comment>
<dbReference type="PANTHER" id="PTHR30386">
    <property type="entry name" value="MEMBRANE FUSION SUBUNIT OF EMRAB-TOLC MULTIDRUG EFFLUX PUMP"/>
    <property type="match status" value="1"/>
</dbReference>
<dbReference type="InterPro" id="IPR058982">
    <property type="entry name" value="Beta-barrel_AprE"/>
</dbReference>
<dbReference type="AlphaFoldDB" id="A0A090RYF5"/>
<name>A0A090RYF5_9VIBR</name>
<dbReference type="PRINTS" id="PR01490">
    <property type="entry name" value="RTXTOXIND"/>
</dbReference>
<dbReference type="STRING" id="990268.JCM19235_2707"/>
<evidence type="ECO:0000256" key="1">
    <source>
        <dbReference type="ARBA" id="ARBA00004167"/>
    </source>
</evidence>
<evidence type="ECO:0000313" key="6">
    <source>
        <dbReference type="EMBL" id="GAL19284.1"/>
    </source>
</evidence>
<evidence type="ECO:0000259" key="5">
    <source>
        <dbReference type="Pfam" id="PF26002"/>
    </source>
</evidence>
<dbReference type="Proteomes" id="UP000029228">
    <property type="component" value="Unassembled WGS sequence"/>
</dbReference>
<proteinExistence type="predicted"/>
<reference evidence="6 7" key="2">
    <citation type="submission" date="2014-09" db="EMBL/GenBank/DDBJ databases">
        <authorList>
            <consortium name="NBRP consortium"/>
            <person name="Sawabe T."/>
            <person name="Meirelles P."/>
            <person name="Nakanishi M."/>
            <person name="Sayaka M."/>
            <person name="Hattori M."/>
            <person name="Ohkuma M."/>
        </authorList>
    </citation>
    <scope>NUCLEOTIDE SEQUENCE [LARGE SCALE GENOMIC DNA]</scope>
    <source>
        <strain evidence="7">JCM19235</strain>
    </source>
</reference>
<comment type="caution">
    <text evidence="6">The sequence shown here is derived from an EMBL/GenBank/DDBJ whole genome shotgun (WGS) entry which is preliminary data.</text>
</comment>
<evidence type="ECO:0000256" key="2">
    <source>
        <dbReference type="ARBA" id="ARBA00022692"/>
    </source>
</evidence>
<protein>
    <submittedName>
        <fullName evidence="6">HlyD family secretion protein</fullName>
    </submittedName>
</protein>
<keyword evidence="3" id="KW-1133">Transmembrane helix</keyword>
<dbReference type="Gene3D" id="2.40.30.170">
    <property type="match status" value="1"/>
</dbReference>
<gene>
    <name evidence="6" type="ORF">JCM19235_2707</name>
</gene>
<evidence type="ECO:0000256" key="3">
    <source>
        <dbReference type="ARBA" id="ARBA00022989"/>
    </source>
</evidence>
<keyword evidence="4" id="KW-0472">Membrane</keyword>
<dbReference type="EMBL" id="BBMR01000003">
    <property type="protein sequence ID" value="GAL19284.1"/>
    <property type="molecule type" value="Genomic_DNA"/>
</dbReference>
<evidence type="ECO:0000256" key="4">
    <source>
        <dbReference type="ARBA" id="ARBA00023136"/>
    </source>
</evidence>
<dbReference type="Pfam" id="PF26002">
    <property type="entry name" value="Beta-barrel_AprE"/>
    <property type="match status" value="1"/>
</dbReference>
<evidence type="ECO:0000313" key="7">
    <source>
        <dbReference type="Proteomes" id="UP000029228"/>
    </source>
</evidence>
<accession>A0A090RYF5</accession>
<keyword evidence="7" id="KW-1185">Reference proteome</keyword>
<organism evidence="6 7">
    <name type="scientific">Vibrio maritimus</name>
    <dbReference type="NCBI Taxonomy" id="990268"/>
    <lineage>
        <taxon>Bacteria</taxon>
        <taxon>Pseudomonadati</taxon>
        <taxon>Pseudomonadota</taxon>
        <taxon>Gammaproteobacteria</taxon>
        <taxon>Vibrionales</taxon>
        <taxon>Vibrionaceae</taxon>
        <taxon>Vibrio</taxon>
    </lineage>
</organism>
<dbReference type="PANTHER" id="PTHR30386:SF26">
    <property type="entry name" value="TRANSPORT PROTEIN COMB"/>
    <property type="match status" value="1"/>
</dbReference>
<feature type="domain" description="AprE-like beta-barrel" evidence="5">
    <location>
        <begin position="2"/>
        <end position="78"/>
    </location>
</feature>
<dbReference type="GO" id="GO:0016020">
    <property type="term" value="C:membrane"/>
    <property type="evidence" value="ECO:0007669"/>
    <property type="project" value="UniProtKB-SubCell"/>
</dbReference>
<sequence>MGFVEVGQEVKLKFDTYNFAKYGFMPGKISSISRSSYEEEETEYYLAKITIEHDFLERSGTKYSLSPFMEFTADIKTGDRRVIEYAAKPVMSAIEDAFDER</sequence>
<keyword evidence="2" id="KW-0812">Transmembrane</keyword>
<reference evidence="6 7" key="1">
    <citation type="submission" date="2014-09" db="EMBL/GenBank/DDBJ databases">
        <title>Vibrio maritimus JCM 19235. (C45) whole genome shotgun sequence.</title>
        <authorList>
            <person name="Sawabe T."/>
            <person name="Meirelles P."/>
            <person name="Nakanishi M."/>
            <person name="Sayaka M."/>
            <person name="Hattori M."/>
            <person name="Ohkuma M."/>
        </authorList>
    </citation>
    <scope>NUCLEOTIDE SEQUENCE [LARGE SCALE GENOMIC DNA]</scope>
    <source>
        <strain evidence="7">JCM19235</strain>
    </source>
</reference>
<dbReference type="InterPro" id="IPR050739">
    <property type="entry name" value="MFP"/>
</dbReference>